<keyword evidence="2" id="KW-1185">Reference proteome</keyword>
<proteinExistence type="predicted"/>
<reference evidence="1" key="1">
    <citation type="submission" date="2020-04" db="EMBL/GenBank/DDBJ databases">
        <title>Genome Assembly and Annotation of Botryosphaeria dothidea sdau 11-99, a Latent Pathogen of Apple Fruit Ring Rot in China.</title>
        <authorList>
            <person name="Yu C."/>
            <person name="Diao Y."/>
            <person name="Lu Q."/>
            <person name="Zhao J."/>
            <person name="Cui S."/>
            <person name="Peng C."/>
            <person name="He B."/>
            <person name="Liu H."/>
        </authorList>
    </citation>
    <scope>NUCLEOTIDE SEQUENCE [LARGE SCALE GENOMIC DNA]</scope>
    <source>
        <strain evidence="1">Sdau11-99</strain>
    </source>
</reference>
<organism evidence="1 2">
    <name type="scientific">Botryosphaeria dothidea</name>
    <dbReference type="NCBI Taxonomy" id="55169"/>
    <lineage>
        <taxon>Eukaryota</taxon>
        <taxon>Fungi</taxon>
        <taxon>Dikarya</taxon>
        <taxon>Ascomycota</taxon>
        <taxon>Pezizomycotina</taxon>
        <taxon>Dothideomycetes</taxon>
        <taxon>Dothideomycetes incertae sedis</taxon>
        <taxon>Botryosphaeriales</taxon>
        <taxon>Botryosphaeriaceae</taxon>
        <taxon>Botryosphaeria</taxon>
    </lineage>
</organism>
<dbReference type="Proteomes" id="UP000572817">
    <property type="component" value="Unassembled WGS sequence"/>
</dbReference>
<name>A0A8H4IRS4_9PEZI</name>
<evidence type="ECO:0000313" key="2">
    <source>
        <dbReference type="Proteomes" id="UP000572817"/>
    </source>
</evidence>
<comment type="caution">
    <text evidence="1">The sequence shown here is derived from an EMBL/GenBank/DDBJ whole genome shotgun (WGS) entry which is preliminary data.</text>
</comment>
<protein>
    <submittedName>
        <fullName evidence="1">Uncharacterized protein</fullName>
    </submittedName>
</protein>
<dbReference type="EMBL" id="WWBZ02000040">
    <property type="protein sequence ID" value="KAF4305018.1"/>
    <property type="molecule type" value="Genomic_DNA"/>
</dbReference>
<accession>A0A8H4IRS4</accession>
<dbReference type="AlphaFoldDB" id="A0A8H4IRS4"/>
<sequence length="476" mass="55545">MSATELWNELVIGYKATRRRKAFFIIIDRLNHSNMKKKQEEVQVFRHIVETSRQLRQHTTNFQVRLLWTGTTKVFQEYSERNGPQQGEIKISPTESQFRGDMQLYIRKRLEQARQRGASDIGLSQELLSEIEAKLIESNPMNYPSANVFLEDIETAIMIKNLQMLKGRNFNASAETLPWRIRKLNFSLEEAEIDGSNIILAYVFLMRESWPTIQQLELFLDRDHDGSLEAGIRDNLRFLFTLKPSGADITVQTKKEISASIPRVDYENELAQYIPQRKRLSRRKELPPRDSFFEDGQEILDEASPKQPNSVKRPKRQIEFSPTAGHFQFVSRILELICTSGSSVLDIYGTVWLPYHLKKVTLAHLNLEDDEKKKHIGHYMFKYLFDQKIVKKCMTLEALQQIRMLCYDWPTFLTEGVIEWLQDAAVRSGAQHYVEEVQDHKLDLTDFIDNLDPVGPLILPFKNWDHILLALMRDAN</sequence>
<evidence type="ECO:0000313" key="1">
    <source>
        <dbReference type="EMBL" id="KAF4305018.1"/>
    </source>
</evidence>
<gene>
    <name evidence="1" type="ORF">GTA08_BOTSDO06422</name>
</gene>